<dbReference type="STRING" id="872970.SAMN04488134_10438"/>
<dbReference type="Proteomes" id="UP000199300">
    <property type="component" value="Unassembled WGS sequence"/>
</dbReference>
<organism evidence="7 8">
    <name type="scientific">Amphibacillus marinus</name>
    <dbReference type="NCBI Taxonomy" id="872970"/>
    <lineage>
        <taxon>Bacteria</taxon>
        <taxon>Bacillati</taxon>
        <taxon>Bacillota</taxon>
        <taxon>Bacilli</taxon>
        <taxon>Bacillales</taxon>
        <taxon>Bacillaceae</taxon>
        <taxon>Amphibacillus</taxon>
    </lineage>
</organism>
<dbReference type="Gene3D" id="3.10.105.10">
    <property type="entry name" value="Dipeptide-binding Protein, Domain 3"/>
    <property type="match status" value="1"/>
</dbReference>
<sequence length="557" mass="61063">MNKLFNKRFVGLSLLALLFGLAACSTTTGTETPPSENSDESNDVEQANIDQIFTFAGHNDMVSLDVSLINDEMSALIMYAINEGLVRNSYDEVVSGLADSYDISEDGLIYTFNLRDATWSDGVEVTADDFVYSFFRTLDPDTGSSQTSSFDSIVNAAAYASGELTEQSEVGIEALDDKTLQLTLAVNNPFFIDQLAQGTNFYPIRQDLVEEHGESYGSNPETFIGTGPFVLTSWEKESTIELEKNEVYWDAERITLDKVIELIIPDENTRVSMFELGDVDALYSISASQTVSFSDYGTYAGGTLQYLALNSDEGELLNNESLRKALSYAIDRESIVNAIASPGTEVAERMVDPSILIEGDPFTTLFPNSTNVPSGGDEEQALAYLEEALDQLGLSDPAELPDITYVSMDSPVHQQYAEALQENWRDKLNINVNLSILPVPQAIGALIEGDFDITLVSQSTGVNPDTLLKGFTVGNGNNYSNWENDAYSELITEQASNQDFNASMEQLQEAESILLESAATVPLWLPGSAYLVQDYVGDLHYGRQTGSIEFIYASILE</sequence>
<feature type="domain" description="Solute-binding protein family 5" evidence="6">
    <location>
        <begin position="92"/>
        <end position="475"/>
    </location>
</feature>
<keyword evidence="4 5" id="KW-0732">Signal</keyword>
<gene>
    <name evidence="7" type="ORF">SAMN04488134_10438</name>
</gene>
<dbReference type="GO" id="GO:0015833">
    <property type="term" value="P:peptide transport"/>
    <property type="evidence" value="ECO:0007669"/>
    <property type="project" value="TreeGrafter"/>
</dbReference>
<dbReference type="InterPro" id="IPR000914">
    <property type="entry name" value="SBP_5_dom"/>
</dbReference>
<accession>A0A1H8M5X5</accession>
<dbReference type="GO" id="GO:0042597">
    <property type="term" value="C:periplasmic space"/>
    <property type="evidence" value="ECO:0007669"/>
    <property type="project" value="UniProtKB-ARBA"/>
</dbReference>
<evidence type="ECO:0000259" key="6">
    <source>
        <dbReference type="Pfam" id="PF00496"/>
    </source>
</evidence>
<protein>
    <submittedName>
        <fullName evidence="7">Oligopeptide transport system substrate-binding protein</fullName>
    </submittedName>
</protein>
<evidence type="ECO:0000256" key="3">
    <source>
        <dbReference type="ARBA" id="ARBA00022448"/>
    </source>
</evidence>
<dbReference type="PROSITE" id="PS51257">
    <property type="entry name" value="PROKAR_LIPOPROTEIN"/>
    <property type="match status" value="1"/>
</dbReference>
<keyword evidence="3" id="KW-0813">Transport</keyword>
<dbReference type="AlphaFoldDB" id="A0A1H8M5X5"/>
<dbReference type="PIRSF" id="PIRSF002741">
    <property type="entry name" value="MppA"/>
    <property type="match status" value="1"/>
</dbReference>
<dbReference type="InterPro" id="IPR030678">
    <property type="entry name" value="Peptide/Ni-bd"/>
</dbReference>
<evidence type="ECO:0000256" key="4">
    <source>
        <dbReference type="ARBA" id="ARBA00022729"/>
    </source>
</evidence>
<dbReference type="RefSeq" id="WP_218144088.1">
    <property type="nucleotide sequence ID" value="NZ_FODJ01000004.1"/>
</dbReference>
<feature type="signal peptide" evidence="5">
    <location>
        <begin position="1"/>
        <end position="22"/>
    </location>
</feature>
<evidence type="ECO:0000313" key="8">
    <source>
        <dbReference type="Proteomes" id="UP000199300"/>
    </source>
</evidence>
<feature type="chain" id="PRO_5039684287" evidence="5">
    <location>
        <begin position="23"/>
        <end position="557"/>
    </location>
</feature>
<proteinExistence type="inferred from homology"/>
<dbReference type="Gene3D" id="3.40.190.10">
    <property type="entry name" value="Periplasmic binding protein-like II"/>
    <property type="match status" value="1"/>
</dbReference>
<dbReference type="CDD" id="cd08504">
    <property type="entry name" value="PBP2_OppA"/>
    <property type="match status" value="1"/>
</dbReference>
<dbReference type="PANTHER" id="PTHR30290">
    <property type="entry name" value="PERIPLASMIC BINDING COMPONENT OF ABC TRANSPORTER"/>
    <property type="match status" value="1"/>
</dbReference>
<dbReference type="Gene3D" id="3.90.76.10">
    <property type="entry name" value="Dipeptide-binding Protein, Domain 1"/>
    <property type="match status" value="1"/>
</dbReference>
<dbReference type="InterPro" id="IPR039424">
    <property type="entry name" value="SBP_5"/>
</dbReference>
<dbReference type="EMBL" id="FODJ01000004">
    <property type="protein sequence ID" value="SEO12588.1"/>
    <property type="molecule type" value="Genomic_DNA"/>
</dbReference>
<keyword evidence="8" id="KW-1185">Reference proteome</keyword>
<dbReference type="GO" id="GO:0030313">
    <property type="term" value="C:cell envelope"/>
    <property type="evidence" value="ECO:0007669"/>
    <property type="project" value="UniProtKB-SubCell"/>
</dbReference>
<dbReference type="SUPFAM" id="SSF53850">
    <property type="entry name" value="Periplasmic binding protein-like II"/>
    <property type="match status" value="1"/>
</dbReference>
<dbReference type="GO" id="GO:1904680">
    <property type="term" value="F:peptide transmembrane transporter activity"/>
    <property type="evidence" value="ECO:0007669"/>
    <property type="project" value="TreeGrafter"/>
</dbReference>
<dbReference type="GO" id="GO:0043190">
    <property type="term" value="C:ATP-binding cassette (ABC) transporter complex"/>
    <property type="evidence" value="ECO:0007669"/>
    <property type="project" value="InterPro"/>
</dbReference>
<reference evidence="7 8" key="1">
    <citation type="submission" date="2016-10" db="EMBL/GenBank/DDBJ databases">
        <authorList>
            <person name="de Groot N.N."/>
        </authorList>
    </citation>
    <scope>NUCLEOTIDE SEQUENCE [LARGE SCALE GENOMIC DNA]</scope>
    <source>
        <strain evidence="7 8">CGMCC 1.10434</strain>
    </source>
</reference>
<comment type="similarity">
    <text evidence="2">Belongs to the bacterial solute-binding protein 5 family.</text>
</comment>
<evidence type="ECO:0000256" key="5">
    <source>
        <dbReference type="SAM" id="SignalP"/>
    </source>
</evidence>
<name>A0A1H8M5X5_9BACI</name>
<dbReference type="PANTHER" id="PTHR30290:SF10">
    <property type="entry name" value="PERIPLASMIC OLIGOPEPTIDE-BINDING PROTEIN-RELATED"/>
    <property type="match status" value="1"/>
</dbReference>
<evidence type="ECO:0000256" key="1">
    <source>
        <dbReference type="ARBA" id="ARBA00004196"/>
    </source>
</evidence>
<evidence type="ECO:0000256" key="2">
    <source>
        <dbReference type="ARBA" id="ARBA00005695"/>
    </source>
</evidence>
<comment type="subcellular location">
    <subcellularLocation>
        <location evidence="1">Cell envelope</location>
    </subcellularLocation>
</comment>
<evidence type="ECO:0000313" key="7">
    <source>
        <dbReference type="EMBL" id="SEO12588.1"/>
    </source>
</evidence>
<dbReference type="Pfam" id="PF00496">
    <property type="entry name" value="SBP_bac_5"/>
    <property type="match status" value="1"/>
</dbReference>